<dbReference type="EMBL" id="BSXW01000712">
    <property type="protein sequence ID" value="GMF28398.1"/>
    <property type="molecule type" value="Genomic_DNA"/>
</dbReference>
<evidence type="ECO:0000256" key="1">
    <source>
        <dbReference type="SAM" id="MobiDB-lite"/>
    </source>
</evidence>
<feature type="region of interest" description="Disordered" evidence="1">
    <location>
        <begin position="23"/>
        <end position="91"/>
    </location>
</feature>
<feature type="compositionally biased region" description="Polar residues" evidence="1">
    <location>
        <begin position="183"/>
        <end position="192"/>
    </location>
</feature>
<name>A0A9W6X2K9_9STRA</name>
<proteinExistence type="predicted"/>
<reference evidence="2" key="1">
    <citation type="submission" date="2023-04" db="EMBL/GenBank/DDBJ databases">
        <title>Phytophthora lilii NBRC 32176.</title>
        <authorList>
            <person name="Ichikawa N."/>
            <person name="Sato H."/>
            <person name="Tonouchi N."/>
        </authorList>
    </citation>
    <scope>NUCLEOTIDE SEQUENCE</scope>
    <source>
        <strain evidence="2">NBRC 32176</strain>
    </source>
</reference>
<keyword evidence="3" id="KW-1185">Reference proteome</keyword>
<sequence>MPNNREMSEFSLSADLAGLLSNENHGAEFPSAHFTAEPRHSSQGMLNRAHSLEPPDLDLQLLGTSDDELDEGFPPNRSHSLEPPDLDLQLLGTSDDELDEGLNRAHSLEPPDLDLQLLGTSDDKLDEGFQAALQFLNESQDVDILEEVLLQPQATTFPTGNVDTSSTSASDPEDSGINASKAARSSQASTSSKPKRRHRVSTKQQIENLRGTVETLKTNYATSQASEDSSTTVMSKKPM</sequence>
<dbReference type="Proteomes" id="UP001165083">
    <property type="component" value="Unassembled WGS sequence"/>
</dbReference>
<feature type="compositionally biased region" description="Polar residues" evidence="1">
    <location>
        <begin position="215"/>
        <end position="239"/>
    </location>
</feature>
<protein>
    <submittedName>
        <fullName evidence="2">Unnamed protein product</fullName>
    </submittedName>
</protein>
<evidence type="ECO:0000313" key="3">
    <source>
        <dbReference type="Proteomes" id="UP001165083"/>
    </source>
</evidence>
<organism evidence="2 3">
    <name type="scientific">Phytophthora lilii</name>
    <dbReference type="NCBI Taxonomy" id="2077276"/>
    <lineage>
        <taxon>Eukaryota</taxon>
        <taxon>Sar</taxon>
        <taxon>Stramenopiles</taxon>
        <taxon>Oomycota</taxon>
        <taxon>Peronosporomycetes</taxon>
        <taxon>Peronosporales</taxon>
        <taxon>Peronosporaceae</taxon>
        <taxon>Phytophthora</taxon>
    </lineage>
</organism>
<comment type="caution">
    <text evidence="2">The sequence shown here is derived from an EMBL/GenBank/DDBJ whole genome shotgun (WGS) entry which is preliminary data.</text>
</comment>
<evidence type="ECO:0000313" key="2">
    <source>
        <dbReference type="EMBL" id="GMF28398.1"/>
    </source>
</evidence>
<gene>
    <name evidence="2" type="ORF">Plil01_001195400</name>
</gene>
<feature type="compositionally biased region" description="Polar residues" evidence="1">
    <location>
        <begin position="156"/>
        <end position="170"/>
    </location>
</feature>
<accession>A0A9W6X2K9</accession>
<dbReference type="AlphaFoldDB" id="A0A9W6X2K9"/>
<feature type="region of interest" description="Disordered" evidence="1">
    <location>
        <begin position="156"/>
        <end position="239"/>
    </location>
</feature>